<evidence type="ECO:0000313" key="2">
    <source>
        <dbReference type="EMBL" id="OFD69305.1"/>
    </source>
</evidence>
<dbReference type="RefSeq" id="WP_070145838.1">
    <property type="nucleotide sequence ID" value="NZ_LXLT01000140.1"/>
</dbReference>
<evidence type="ECO:0000259" key="1">
    <source>
        <dbReference type="Pfam" id="PF10020"/>
    </source>
</evidence>
<name>A0A1E8AXY3_BACMY</name>
<dbReference type="EMBL" id="LXLT01000140">
    <property type="protein sequence ID" value="OFD69305.1"/>
    <property type="molecule type" value="Genomic_DNA"/>
</dbReference>
<proteinExistence type="predicted"/>
<dbReference type="InterPro" id="IPR019260">
    <property type="entry name" value="DUF2262"/>
</dbReference>
<dbReference type="Proteomes" id="UP000175706">
    <property type="component" value="Unassembled WGS sequence"/>
</dbReference>
<gene>
    <name evidence="2" type="ORF">BWGOE8_59300</name>
</gene>
<evidence type="ECO:0000313" key="3">
    <source>
        <dbReference type="Proteomes" id="UP000175706"/>
    </source>
</evidence>
<protein>
    <recommendedName>
        <fullName evidence="1">DUF2262 domain-containing protein</fullName>
    </recommendedName>
</protein>
<sequence>MKKSIKSELIGVFTFNEACKVYQQNKGKIHWQLDIRNEYVDVNEMIKRAEKLFLCVEEFDKKAKVAIAEKLINYKNDFWPEYDENDEHLNWDAVDAGEYDVTKEKFTKAITLYDIEIRANDIYCEYHDGDLFGGHRIHAYFDNDYKLLNAEV</sequence>
<comment type="caution">
    <text evidence="2">The sequence shown here is derived from an EMBL/GenBank/DDBJ whole genome shotgun (WGS) entry which is preliminary data.</text>
</comment>
<organism evidence="2 3">
    <name type="scientific">Bacillus mycoides</name>
    <dbReference type="NCBI Taxonomy" id="1405"/>
    <lineage>
        <taxon>Bacteria</taxon>
        <taxon>Bacillati</taxon>
        <taxon>Bacillota</taxon>
        <taxon>Bacilli</taxon>
        <taxon>Bacillales</taxon>
        <taxon>Bacillaceae</taxon>
        <taxon>Bacillus</taxon>
        <taxon>Bacillus cereus group</taxon>
    </lineage>
</organism>
<dbReference type="AlphaFoldDB" id="A0A1E8AXY3"/>
<reference evidence="2 3" key="1">
    <citation type="submission" date="2016-05" db="EMBL/GenBank/DDBJ databases">
        <title>Bacillus thuringiensis and Bacillus weihenstephanensis as novel biocontrol agents of wilt causing Verticillium species.</title>
        <authorList>
            <person name="Hollensteiner J."/>
            <person name="Wemheuer F."/>
            <person name="Harting R."/>
            <person name="Kolarzyk A."/>
            <person name="Diaz-Valerio S."/>
            <person name="Poehlein A."/>
            <person name="Brzuszkiewicz E."/>
            <person name="Nesemann K."/>
            <person name="Braus-Stromeyer S."/>
            <person name="Braus G."/>
            <person name="Daniel R."/>
            <person name="Liesegang H."/>
        </authorList>
    </citation>
    <scope>NUCLEOTIDE SEQUENCE [LARGE SCALE GENOMIC DNA]</scope>
    <source>
        <strain evidence="2 3">GOE8</strain>
    </source>
</reference>
<dbReference type="PATRIC" id="fig|86662.25.peg.6139"/>
<accession>A0A1E8AXY3</accession>
<feature type="domain" description="DUF2262" evidence="1">
    <location>
        <begin position="8"/>
        <end position="151"/>
    </location>
</feature>
<dbReference type="Pfam" id="PF10020">
    <property type="entry name" value="DUF2262"/>
    <property type="match status" value="1"/>
</dbReference>